<dbReference type="RefSeq" id="WP_341725614.1">
    <property type="nucleotide sequence ID" value="NZ_JBBWWT010000003.1"/>
</dbReference>
<evidence type="ECO:0000313" key="1">
    <source>
        <dbReference type="EMBL" id="MEL1264434.1"/>
    </source>
</evidence>
<keyword evidence="2" id="KW-1185">Reference proteome</keyword>
<name>A0ABU9IZM5_9GAMM</name>
<protein>
    <submittedName>
        <fullName evidence="1">Uncharacterized protein</fullName>
    </submittedName>
</protein>
<proteinExistence type="predicted"/>
<dbReference type="EMBL" id="JBBWWT010000003">
    <property type="protein sequence ID" value="MEL1264434.1"/>
    <property type="molecule type" value="Genomic_DNA"/>
</dbReference>
<gene>
    <name evidence="1" type="ORF">AAD027_08635</name>
</gene>
<sequence>MSTPLQLWLEPGIPGSDLEQGLRARVADPVWFMTRQWRLGELQGEDASSPVGVRVEVTHERLRYDPHRPALDPTVVPAEALIEAEPGDWWTIGRRARLGRVAAPLLSGLTAAQLDALRFGELPTPYQNISHAIDGRKVFVSGLLPGHALWANVPSPAADRWSPRTLCHEAPFAAGRQRLLVSDHDGGDVDWYSVDGQPGDVVSHVAASARTTRTVVPGRMDYPGAPRPRWWEIEDHAVDLGGYSPDRSHLASLLLYDVALAHSDDWFWLPVPTPQPGPDGSMAPSSGVVVTVHTAIVRDSFDDEWPLQAPPDWSMFRTADLPHNALVVWPVAVAPHRGPVLDEVMLGVDEDANLAWAVELRADGVALPPDARSDDAIAQTRRTGTRHFRYLPSTTLPRHWHPYRREHVERQFGAWEQGLVADLTLPVPQTRPGPRSRLIGGPSGPGAGRGHVIDGHAVASSGMILRRQAMLARDTRGQPVLWVQRSSLPLLGPPASHLRFDVMTEAATPESESGHG</sequence>
<comment type="caution">
    <text evidence="1">The sequence shown here is derived from an EMBL/GenBank/DDBJ whole genome shotgun (WGS) entry which is preliminary data.</text>
</comment>
<organism evidence="1 2">
    <name type="scientific">Pseudoxanthomonas putridarboris</name>
    <dbReference type="NCBI Taxonomy" id="752605"/>
    <lineage>
        <taxon>Bacteria</taxon>
        <taxon>Pseudomonadati</taxon>
        <taxon>Pseudomonadota</taxon>
        <taxon>Gammaproteobacteria</taxon>
        <taxon>Lysobacterales</taxon>
        <taxon>Lysobacteraceae</taxon>
        <taxon>Pseudoxanthomonas</taxon>
    </lineage>
</organism>
<reference evidence="1 2" key="1">
    <citation type="submission" date="2024-04" db="EMBL/GenBank/DDBJ databases">
        <title>Draft genome sequence of Pseudoxanthomonas putridarboris WD12.</title>
        <authorList>
            <person name="Oh J."/>
        </authorList>
    </citation>
    <scope>NUCLEOTIDE SEQUENCE [LARGE SCALE GENOMIC DNA]</scope>
    <source>
        <strain evidence="1 2">WD12</strain>
    </source>
</reference>
<dbReference type="Proteomes" id="UP001459204">
    <property type="component" value="Unassembled WGS sequence"/>
</dbReference>
<accession>A0ABU9IZM5</accession>
<evidence type="ECO:0000313" key="2">
    <source>
        <dbReference type="Proteomes" id="UP001459204"/>
    </source>
</evidence>